<dbReference type="AlphaFoldDB" id="A0A397UIS6"/>
<gene>
    <name evidence="2" type="ORF">C2G38_302097</name>
</gene>
<dbReference type="Pfam" id="PF13910">
    <property type="entry name" value="DUF4209"/>
    <property type="match status" value="1"/>
</dbReference>
<dbReference type="InterPro" id="IPR039635">
    <property type="entry name" value="ERMARD"/>
</dbReference>
<evidence type="ECO:0000259" key="1">
    <source>
        <dbReference type="Pfam" id="PF13910"/>
    </source>
</evidence>
<dbReference type="OrthoDB" id="49386at2759"/>
<dbReference type="PANTHER" id="PTHR31701">
    <property type="entry name" value="ENDOPLASMIC RETICULUM MEMBRANE-ASSOCIATED RNA DEGRADATION PROTEIN"/>
    <property type="match status" value="1"/>
</dbReference>
<dbReference type="STRING" id="44941.A0A397UIS6"/>
<evidence type="ECO:0000313" key="3">
    <source>
        <dbReference type="Proteomes" id="UP000266673"/>
    </source>
</evidence>
<name>A0A397UIS6_9GLOM</name>
<organism evidence="2 3">
    <name type="scientific">Gigaspora rosea</name>
    <dbReference type="NCBI Taxonomy" id="44941"/>
    <lineage>
        <taxon>Eukaryota</taxon>
        <taxon>Fungi</taxon>
        <taxon>Fungi incertae sedis</taxon>
        <taxon>Mucoromycota</taxon>
        <taxon>Glomeromycotina</taxon>
        <taxon>Glomeromycetes</taxon>
        <taxon>Diversisporales</taxon>
        <taxon>Gigasporaceae</taxon>
        <taxon>Gigaspora</taxon>
    </lineage>
</organism>
<dbReference type="Proteomes" id="UP000266673">
    <property type="component" value="Unassembled WGS sequence"/>
</dbReference>
<dbReference type="InterPro" id="IPR025209">
    <property type="entry name" value="DUF4209"/>
</dbReference>
<feature type="domain" description="DUF4209" evidence="1">
    <location>
        <begin position="38"/>
        <end position="123"/>
    </location>
</feature>
<accession>A0A397UIS6</accession>
<keyword evidence="3" id="KW-1185">Reference proteome</keyword>
<sequence>MIFLTYTPKSWNGAVIMMYDLYHKQDFFTLLLLGISSLERILGDIIFSIHNDTFIIPSLIRDLLIASPLIPLLGEDIIFFLRCLIGPPNSMNLRNILWHGFISPNEFLPIPAKWYSALVIVITLTICQRVRLCGLIDSLKKRDGASFEGFFHLSQPNIIAENFIISDEIDKFFDQEYERVMFIQSVPPQYPHIHILKNLIYKNFFIIYQTHSTWSLALNFLSSNQVILFLILSLPLFEHCLRRIFVYLNGVQEHRLGTVEVGQYFLTLDIILEEKVAWAYYDLEKKTEDKEPNNQIYEEFGGGIMDLMLDLFIHNAGPRLRDRIAHGEANYLVTSTESNPLYKYYICLLVVLWSRYKSKLLNDVIDIDGSQFFINDEIIRDYETWISNYNSRFHPIPLLLKESTRLIVITWNCWKISRFIEQNGRFTLGDWSELNFEDQKVSLFQQDVLKTIAKIENITNVLHISREKLNTIKESRFFNGKKFHWCHLSVTKEDLKAINLKRVVIKKATSGMEKLYDILNTLHSSTSLSSRKRKNTQNLFTLFPLIMQHLYYSLFILDYATEHKFMLGILIFVERWCGFCIEGKWKNINDAFDELIKLLK</sequence>
<dbReference type="EMBL" id="QKWP01001426">
    <property type="protein sequence ID" value="RIB09017.1"/>
    <property type="molecule type" value="Genomic_DNA"/>
</dbReference>
<protein>
    <recommendedName>
        <fullName evidence="1">DUF4209 domain-containing protein</fullName>
    </recommendedName>
</protein>
<comment type="caution">
    <text evidence="2">The sequence shown here is derived from an EMBL/GenBank/DDBJ whole genome shotgun (WGS) entry which is preliminary data.</text>
</comment>
<evidence type="ECO:0000313" key="2">
    <source>
        <dbReference type="EMBL" id="RIB09017.1"/>
    </source>
</evidence>
<reference evidence="2 3" key="1">
    <citation type="submission" date="2018-06" db="EMBL/GenBank/DDBJ databases">
        <title>Comparative genomics reveals the genomic features of Rhizophagus irregularis, R. cerebriforme, R. diaphanum and Gigaspora rosea, and their symbiotic lifestyle signature.</title>
        <authorList>
            <person name="Morin E."/>
            <person name="San Clemente H."/>
            <person name="Chen E.C.H."/>
            <person name="De La Providencia I."/>
            <person name="Hainaut M."/>
            <person name="Kuo A."/>
            <person name="Kohler A."/>
            <person name="Murat C."/>
            <person name="Tang N."/>
            <person name="Roy S."/>
            <person name="Loubradou J."/>
            <person name="Henrissat B."/>
            <person name="Grigoriev I.V."/>
            <person name="Corradi N."/>
            <person name="Roux C."/>
            <person name="Martin F.M."/>
        </authorList>
    </citation>
    <scope>NUCLEOTIDE SEQUENCE [LARGE SCALE GENOMIC DNA]</scope>
    <source>
        <strain evidence="2 3">DAOM 194757</strain>
    </source>
</reference>
<dbReference type="PANTHER" id="PTHR31701:SF2">
    <property type="entry name" value="ENDOPLASMIC RETICULUM MEMBRANE-ASSOCIATED RNA DEGRADATION PROTEIN"/>
    <property type="match status" value="1"/>
</dbReference>
<proteinExistence type="predicted"/>